<dbReference type="EMBL" id="SHLD01000001">
    <property type="protein sequence ID" value="RZU75095.1"/>
    <property type="molecule type" value="Genomic_DNA"/>
</dbReference>
<dbReference type="Pfam" id="PF02371">
    <property type="entry name" value="Transposase_20"/>
    <property type="match status" value="1"/>
</dbReference>
<dbReference type="GO" id="GO:0004803">
    <property type="term" value="F:transposase activity"/>
    <property type="evidence" value="ECO:0007669"/>
    <property type="project" value="InterPro"/>
</dbReference>
<evidence type="ECO:0000313" key="4">
    <source>
        <dbReference type="EMBL" id="RZU75095.1"/>
    </source>
</evidence>
<dbReference type="SUPFAM" id="SSF51735">
    <property type="entry name" value="NAD(P)-binding Rossmann-fold domains"/>
    <property type="match status" value="1"/>
</dbReference>
<keyword evidence="5" id="KW-1185">Reference proteome</keyword>
<dbReference type="GO" id="GO:0006313">
    <property type="term" value="P:DNA transposition"/>
    <property type="evidence" value="ECO:0007669"/>
    <property type="project" value="InterPro"/>
</dbReference>
<sequence>MDTHGDTHHAAVVDEVGRHLADHEFPTTPAGYRRLLAWLRSFGRLDRVGVEGTGAYGAALARMLAQAGVTVVEVDRPDRKVRRSKGKSDPVDAYAAAWAALSGRAAGTPKSRTGRIEAIRTLRVTRRGAVKARTQEINQLRALLLTGPAELREQLRGLATAALVGACARLRPTVDLADPRQALKAALRRLARRHQQLSAEIAELDADLAALVTAAAPDLLDLPGVGVETAGQLLTTAGDNPERLRSEAAFAHLCGAAPIPASSGRTDRHRLNRGGDRWANCALHTIALSRLRWHEPTRAYAARRRHQGLSTKEIMRCLKRLIARQVHYIIRRLPSINQALMTT</sequence>
<dbReference type="InterPro" id="IPR036291">
    <property type="entry name" value="NAD(P)-bd_dom_sf"/>
</dbReference>
<evidence type="ECO:0000259" key="3">
    <source>
        <dbReference type="Pfam" id="PF02371"/>
    </source>
</evidence>
<name>A0A4Q8BCV0_9ACTN</name>
<dbReference type="Proteomes" id="UP000294114">
    <property type="component" value="Unassembled WGS sequence"/>
</dbReference>
<gene>
    <name evidence="4" type="ORF">EV384_3619</name>
</gene>
<proteinExistence type="predicted"/>
<dbReference type="PANTHER" id="PTHR33055">
    <property type="entry name" value="TRANSPOSASE FOR INSERTION SEQUENCE ELEMENT IS1111A"/>
    <property type="match status" value="1"/>
</dbReference>
<evidence type="ECO:0000256" key="1">
    <source>
        <dbReference type="SAM" id="Coils"/>
    </source>
</evidence>
<dbReference type="GO" id="GO:0003677">
    <property type="term" value="F:DNA binding"/>
    <property type="evidence" value="ECO:0007669"/>
    <property type="project" value="InterPro"/>
</dbReference>
<keyword evidence="1" id="KW-0175">Coiled coil</keyword>
<evidence type="ECO:0000313" key="5">
    <source>
        <dbReference type="Proteomes" id="UP000294114"/>
    </source>
</evidence>
<comment type="caution">
    <text evidence="4">The sequence shown here is derived from an EMBL/GenBank/DDBJ whole genome shotgun (WGS) entry which is preliminary data.</text>
</comment>
<dbReference type="AlphaFoldDB" id="A0A4Q8BCV0"/>
<dbReference type="InterPro" id="IPR047650">
    <property type="entry name" value="Transpos_IS110"/>
</dbReference>
<protein>
    <submittedName>
        <fullName evidence="4">Transposase</fullName>
    </submittedName>
</protein>
<dbReference type="PANTHER" id="PTHR33055:SF16">
    <property type="entry name" value="TRANSPOSASE FOR INSERTION SEQUENCE ELEMENT IS1547"/>
    <property type="match status" value="1"/>
</dbReference>
<feature type="coiled-coil region" evidence="1">
    <location>
        <begin position="180"/>
        <end position="214"/>
    </location>
</feature>
<dbReference type="InterPro" id="IPR003346">
    <property type="entry name" value="Transposase_20"/>
</dbReference>
<organism evidence="4 5">
    <name type="scientific">Micromonospora kangleipakensis</name>
    <dbReference type="NCBI Taxonomy" id="1077942"/>
    <lineage>
        <taxon>Bacteria</taxon>
        <taxon>Bacillati</taxon>
        <taxon>Actinomycetota</taxon>
        <taxon>Actinomycetes</taxon>
        <taxon>Micromonosporales</taxon>
        <taxon>Micromonosporaceae</taxon>
        <taxon>Micromonospora</taxon>
    </lineage>
</organism>
<dbReference type="Pfam" id="PF01548">
    <property type="entry name" value="DEDD_Tnp_IS110"/>
    <property type="match status" value="1"/>
</dbReference>
<feature type="domain" description="Transposase IS116/IS110/IS902 C-terminal" evidence="3">
    <location>
        <begin position="219"/>
        <end position="300"/>
    </location>
</feature>
<feature type="domain" description="Transposase IS110-like N-terminal" evidence="2">
    <location>
        <begin position="1"/>
        <end position="145"/>
    </location>
</feature>
<dbReference type="InterPro" id="IPR002525">
    <property type="entry name" value="Transp_IS110-like_N"/>
</dbReference>
<evidence type="ECO:0000259" key="2">
    <source>
        <dbReference type="Pfam" id="PF01548"/>
    </source>
</evidence>
<accession>A0A4Q8BCV0</accession>
<reference evidence="4 5" key="1">
    <citation type="submission" date="2019-02" db="EMBL/GenBank/DDBJ databases">
        <title>Sequencing the genomes of 1000 actinobacteria strains.</title>
        <authorList>
            <person name="Klenk H.-P."/>
        </authorList>
    </citation>
    <scope>NUCLEOTIDE SEQUENCE [LARGE SCALE GENOMIC DNA]</scope>
    <source>
        <strain evidence="4 5">DSM 45612</strain>
    </source>
</reference>
<dbReference type="NCBIfam" id="NF033542">
    <property type="entry name" value="transpos_IS110"/>
    <property type="match status" value="1"/>
</dbReference>